<accession>A0A9W7WVU9</accession>
<feature type="region of interest" description="Disordered" evidence="1">
    <location>
        <begin position="1"/>
        <end position="45"/>
    </location>
</feature>
<sequence>MGANNGKQSGSEGKGSSSISSDLSSSTDQTSTRAPKNAATSEEERICSRPTVVLRVCLEGRNSACSCLGEVCECGENENDKCWGICEEALFFQAYKHLAAVFSVDFLEVTKKDGLYWASFVIEEH</sequence>
<dbReference type="EMBL" id="JAFHDT010000005">
    <property type="protein sequence ID" value="KAI7809199.1"/>
    <property type="molecule type" value="Genomic_DNA"/>
</dbReference>
<keyword evidence="3" id="KW-1185">Reference proteome</keyword>
<comment type="caution">
    <text evidence="2">The sequence shown here is derived from an EMBL/GenBank/DDBJ whole genome shotgun (WGS) entry which is preliminary data.</text>
</comment>
<reference evidence="2" key="1">
    <citation type="submission" date="2021-02" db="EMBL/GenBank/DDBJ databases">
        <title>Comparative genomics reveals that relaxation of natural selection precedes convergent phenotypic evolution of cavefish.</title>
        <authorList>
            <person name="Peng Z."/>
        </authorList>
    </citation>
    <scope>NUCLEOTIDE SEQUENCE</scope>
    <source>
        <tissue evidence="2">Muscle</tissue>
    </source>
</reference>
<dbReference type="Proteomes" id="UP001059041">
    <property type="component" value="Linkage Group LG5"/>
</dbReference>
<evidence type="ECO:0000313" key="2">
    <source>
        <dbReference type="EMBL" id="KAI7809199.1"/>
    </source>
</evidence>
<name>A0A9W7WVU9_TRIRA</name>
<evidence type="ECO:0000256" key="1">
    <source>
        <dbReference type="SAM" id="MobiDB-lite"/>
    </source>
</evidence>
<feature type="compositionally biased region" description="Low complexity" evidence="1">
    <location>
        <begin position="1"/>
        <end position="31"/>
    </location>
</feature>
<protein>
    <submittedName>
        <fullName evidence="2">Uncharacterized protein</fullName>
    </submittedName>
</protein>
<organism evidence="2 3">
    <name type="scientific">Triplophysa rosa</name>
    <name type="common">Cave loach</name>
    <dbReference type="NCBI Taxonomy" id="992332"/>
    <lineage>
        <taxon>Eukaryota</taxon>
        <taxon>Metazoa</taxon>
        <taxon>Chordata</taxon>
        <taxon>Craniata</taxon>
        <taxon>Vertebrata</taxon>
        <taxon>Euteleostomi</taxon>
        <taxon>Actinopterygii</taxon>
        <taxon>Neopterygii</taxon>
        <taxon>Teleostei</taxon>
        <taxon>Ostariophysi</taxon>
        <taxon>Cypriniformes</taxon>
        <taxon>Nemacheilidae</taxon>
        <taxon>Triplophysa</taxon>
    </lineage>
</organism>
<evidence type="ECO:0000313" key="3">
    <source>
        <dbReference type="Proteomes" id="UP001059041"/>
    </source>
</evidence>
<dbReference type="AlphaFoldDB" id="A0A9W7WVU9"/>
<gene>
    <name evidence="2" type="ORF">IRJ41_002214</name>
</gene>
<proteinExistence type="predicted"/>